<dbReference type="Proteomes" id="UP000291289">
    <property type="component" value="Unassembled WGS sequence"/>
</dbReference>
<evidence type="ECO:0000256" key="6">
    <source>
        <dbReference type="ARBA" id="ARBA00023316"/>
    </source>
</evidence>
<dbReference type="Gene3D" id="3.40.630.30">
    <property type="match status" value="2"/>
</dbReference>
<dbReference type="EMBL" id="RXLP01000014">
    <property type="protein sequence ID" value="TCD54525.1"/>
    <property type="molecule type" value="Genomic_DNA"/>
</dbReference>
<dbReference type="GO" id="GO:0016747">
    <property type="term" value="F:acyltransferase activity, transferring groups other than amino-acyl groups"/>
    <property type="evidence" value="ECO:0007669"/>
    <property type="project" value="InterPro"/>
</dbReference>
<comment type="caution">
    <text evidence="8">The sequence shown here is derived from an EMBL/GenBank/DDBJ whole genome shotgun (WGS) entry which is preliminary data.</text>
</comment>
<dbReference type="Pfam" id="PF13480">
    <property type="entry name" value="Acetyltransf_6"/>
    <property type="match status" value="1"/>
</dbReference>
<proteinExistence type="inferred from homology"/>
<keyword evidence="6" id="KW-0961">Cell wall biogenesis/degradation</keyword>
<evidence type="ECO:0000313" key="8">
    <source>
        <dbReference type="EMBL" id="TCD54525.1"/>
    </source>
</evidence>
<dbReference type="AlphaFoldDB" id="A0A4R0QTE3"/>
<reference evidence="8 9" key="1">
    <citation type="submission" date="2018-12" db="EMBL/GenBank/DDBJ databases">
        <title>Alloscrdovia theropitheci sp. nov: a novel taxon from the feces of the bleeding-herat monkey (Theropithecus geleda).</title>
        <authorList>
            <person name="Modesto M."/>
        </authorList>
    </citation>
    <scope>NUCLEOTIDE SEQUENCE [LARGE SCALE GENOMIC DNA]</scope>
    <source>
        <strain evidence="8 9">GLDI4/2</strain>
    </source>
</reference>
<sequence length="331" mass="37271">MLSTNIVETAQQWDEIMSVLEGHPMQSWQWGELKSKTGPWTAHHIEVREGDKLVGAAQILVRTLPFPFRELCYVPRGPIVSDNSYLPAVADAVAAWCAQNTKAVAVKIDPAVESAHLSRSWKPSPHVLLSTTGIMNLDMSEDEVMRSIHSKKARQYIRKAGRDGVTCRPARKEDLPEILAIYHDTARADGFAIHDDEFYSEAFDTLQGVSQLFVAEVEDRIVAFLWNVTTVDTAFELWGAVNDEGKRMRANFLLKWTAIKAAMDKGTHIYDLNGLLNDGISDFKLLFTGGQTQWIGSYDYALNPLTGLWNTAMRVRSRYNTRNNAQKQINE</sequence>
<feature type="domain" description="N-acetyltransferase" evidence="7">
    <location>
        <begin position="165"/>
        <end position="305"/>
    </location>
</feature>
<protein>
    <submittedName>
        <fullName evidence="8">Peptidoglycan bridge formation glycyltransferase FemA/FemB family protein</fullName>
    </submittedName>
</protein>
<dbReference type="PANTHER" id="PTHR36174">
    <property type="entry name" value="LIPID II:GLYCINE GLYCYLTRANSFERASE"/>
    <property type="match status" value="1"/>
</dbReference>
<dbReference type="InterPro" id="IPR016181">
    <property type="entry name" value="Acyl_CoA_acyltransferase"/>
</dbReference>
<evidence type="ECO:0000256" key="2">
    <source>
        <dbReference type="ARBA" id="ARBA00022679"/>
    </source>
</evidence>
<dbReference type="PROSITE" id="PS51186">
    <property type="entry name" value="GNAT"/>
    <property type="match status" value="1"/>
</dbReference>
<evidence type="ECO:0000259" key="7">
    <source>
        <dbReference type="PROSITE" id="PS51186"/>
    </source>
</evidence>
<dbReference type="PROSITE" id="PS51191">
    <property type="entry name" value="FEMABX"/>
    <property type="match status" value="1"/>
</dbReference>
<evidence type="ECO:0000256" key="4">
    <source>
        <dbReference type="ARBA" id="ARBA00022984"/>
    </source>
</evidence>
<dbReference type="InterPro" id="IPR038740">
    <property type="entry name" value="BioF2-like_GNAT_dom"/>
</dbReference>
<dbReference type="Pfam" id="PF02388">
    <property type="entry name" value="FemAB"/>
    <property type="match status" value="1"/>
</dbReference>
<name>A0A4R0QTE3_9BIFI</name>
<dbReference type="InterPro" id="IPR000182">
    <property type="entry name" value="GNAT_dom"/>
</dbReference>
<dbReference type="RefSeq" id="WP_131283385.1">
    <property type="nucleotide sequence ID" value="NZ_RXLP01000014.1"/>
</dbReference>
<dbReference type="GO" id="GO:0016755">
    <property type="term" value="F:aminoacyltransferase activity"/>
    <property type="evidence" value="ECO:0007669"/>
    <property type="project" value="InterPro"/>
</dbReference>
<gene>
    <name evidence="8" type="ORF">EJ419_02685</name>
</gene>
<evidence type="ECO:0000256" key="1">
    <source>
        <dbReference type="ARBA" id="ARBA00009943"/>
    </source>
</evidence>
<dbReference type="OrthoDB" id="9785911at2"/>
<dbReference type="SUPFAM" id="SSF55729">
    <property type="entry name" value="Acyl-CoA N-acyltransferases (Nat)"/>
    <property type="match status" value="2"/>
</dbReference>
<keyword evidence="5" id="KW-0012">Acyltransferase</keyword>
<evidence type="ECO:0000256" key="3">
    <source>
        <dbReference type="ARBA" id="ARBA00022960"/>
    </source>
</evidence>
<comment type="similarity">
    <text evidence="1">Belongs to the FemABX family.</text>
</comment>
<dbReference type="GO" id="GO:0008360">
    <property type="term" value="P:regulation of cell shape"/>
    <property type="evidence" value="ECO:0007669"/>
    <property type="project" value="UniProtKB-KW"/>
</dbReference>
<keyword evidence="3" id="KW-0133">Cell shape</keyword>
<dbReference type="GO" id="GO:0071555">
    <property type="term" value="P:cell wall organization"/>
    <property type="evidence" value="ECO:0007669"/>
    <property type="project" value="UniProtKB-KW"/>
</dbReference>
<dbReference type="InterPro" id="IPR003447">
    <property type="entry name" value="FEMABX"/>
</dbReference>
<keyword evidence="2 8" id="KW-0808">Transferase</keyword>
<evidence type="ECO:0000256" key="5">
    <source>
        <dbReference type="ARBA" id="ARBA00023315"/>
    </source>
</evidence>
<dbReference type="GO" id="GO:0009252">
    <property type="term" value="P:peptidoglycan biosynthetic process"/>
    <property type="evidence" value="ECO:0007669"/>
    <property type="project" value="UniProtKB-KW"/>
</dbReference>
<accession>A0A4R0QTE3</accession>
<organism evidence="8 9">
    <name type="scientific">Alloscardovia theropitheci</name>
    <dbReference type="NCBI Taxonomy" id="2496842"/>
    <lineage>
        <taxon>Bacteria</taxon>
        <taxon>Bacillati</taxon>
        <taxon>Actinomycetota</taxon>
        <taxon>Actinomycetes</taxon>
        <taxon>Bifidobacteriales</taxon>
        <taxon>Bifidobacteriaceae</taxon>
        <taxon>Alloscardovia</taxon>
    </lineage>
</organism>
<keyword evidence="9" id="KW-1185">Reference proteome</keyword>
<dbReference type="InterPro" id="IPR050644">
    <property type="entry name" value="PG_Glycine_Bridge_Synth"/>
</dbReference>
<dbReference type="PANTHER" id="PTHR36174:SF1">
    <property type="entry name" value="LIPID II:GLYCINE GLYCYLTRANSFERASE"/>
    <property type="match status" value="1"/>
</dbReference>
<evidence type="ECO:0000313" key="9">
    <source>
        <dbReference type="Proteomes" id="UP000291289"/>
    </source>
</evidence>
<keyword evidence="4" id="KW-0573">Peptidoglycan synthesis</keyword>